<dbReference type="GO" id="GO:0008310">
    <property type="term" value="F:single-stranded DNA 3'-5' DNA exonuclease activity"/>
    <property type="evidence" value="ECO:0007669"/>
    <property type="project" value="TreeGrafter"/>
</dbReference>
<name>A0AAN7Q4T4_9COLE</name>
<dbReference type="AlphaFoldDB" id="A0AAN7Q4T4"/>
<dbReference type="InterPro" id="IPR052469">
    <property type="entry name" value="MEIOB"/>
</dbReference>
<keyword evidence="1" id="KW-0238">DNA-binding</keyword>
<dbReference type="GO" id="GO:0000712">
    <property type="term" value="P:resolution of meiotic recombination intermediates"/>
    <property type="evidence" value="ECO:0007669"/>
    <property type="project" value="TreeGrafter"/>
</dbReference>
<keyword evidence="6" id="KW-1185">Reference proteome</keyword>
<organism evidence="5 6">
    <name type="scientific">Aquatica leii</name>
    <dbReference type="NCBI Taxonomy" id="1421715"/>
    <lineage>
        <taxon>Eukaryota</taxon>
        <taxon>Metazoa</taxon>
        <taxon>Ecdysozoa</taxon>
        <taxon>Arthropoda</taxon>
        <taxon>Hexapoda</taxon>
        <taxon>Insecta</taxon>
        <taxon>Pterygota</taxon>
        <taxon>Neoptera</taxon>
        <taxon>Endopterygota</taxon>
        <taxon>Coleoptera</taxon>
        <taxon>Polyphaga</taxon>
        <taxon>Elateriformia</taxon>
        <taxon>Elateroidea</taxon>
        <taxon>Lampyridae</taxon>
        <taxon>Luciolinae</taxon>
        <taxon>Aquatica</taxon>
    </lineage>
</organism>
<dbReference type="PANTHER" id="PTHR21166:SF2">
    <property type="entry name" value="CELL DIVISION CONTROL PROTEIN 24 OB DOMAIN-CONTAINING PROTEIN-RELATED"/>
    <property type="match status" value="1"/>
</dbReference>
<evidence type="ECO:0000313" key="5">
    <source>
        <dbReference type="EMBL" id="KAK4879875.1"/>
    </source>
</evidence>
<dbReference type="PANTHER" id="PTHR21166">
    <property type="entry name" value="CELL DIVISION CONTROL PROTEIN 24 OB DOMAIN-CONTAINING PROTEIN-RELATED"/>
    <property type="match status" value="1"/>
</dbReference>
<evidence type="ECO:0000259" key="4">
    <source>
        <dbReference type="Pfam" id="PF24903"/>
    </source>
</evidence>
<comment type="similarity">
    <text evidence="3">Belongs to the MEIOB family.</text>
</comment>
<dbReference type="Pfam" id="PF24903">
    <property type="entry name" value="OB_MEIOB_N"/>
    <property type="match status" value="1"/>
</dbReference>
<dbReference type="Proteomes" id="UP001353858">
    <property type="component" value="Unassembled WGS sequence"/>
</dbReference>
<dbReference type="InterPro" id="IPR056880">
    <property type="entry name" value="OB_MEIOB_N"/>
</dbReference>
<gene>
    <name evidence="5" type="ORF">RN001_008021</name>
</gene>
<dbReference type="Gene3D" id="2.40.50.140">
    <property type="entry name" value="Nucleic acid-binding proteins"/>
    <property type="match status" value="3"/>
</dbReference>
<evidence type="ECO:0000313" key="6">
    <source>
        <dbReference type="Proteomes" id="UP001353858"/>
    </source>
</evidence>
<comment type="caution">
    <text evidence="5">The sequence shown here is derived from an EMBL/GenBank/DDBJ whole genome shotgun (WGS) entry which is preliminary data.</text>
</comment>
<protein>
    <recommendedName>
        <fullName evidence="4">MEIOB-like N-terminal domain-containing protein</fullName>
    </recommendedName>
</protein>
<proteinExistence type="inferred from homology"/>
<evidence type="ECO:0000256" key="2">
    <source>
        <dbReference type="ARBA" id="ARBA00023254"/>
    </source>
</evidence>
<dbReference type="SUPFAM" id="SSF50249">
    <property type="entry name" value="Nucleic acid-binding proteins"/>
    <property type="match status" value="2"/>
</dbReference>
<dbReference type="EMBL" id="JARPUR010000003">
    <property type="protein sequence ID" value="KAK4879875.1"/>
    <property type="molecule type" value="Genomic_DNA"/>
</dbReference>
<dbReference type="GO" id="GO:0003697">
    <property type="term" value="F:single-stranded DNA binding"/>
    <property type="evidence" value="ECO:0007669"/>
    <property type="project" value="TreeGrafter"/>
</dbReference>
<evidence type="ECO:0000256" key="1">
    <source>
        <dbReference type="ARBA" id="ARBA00023125"/>
    </source>
</evidence>
<dbReference type="InterPro" id="IPR012340">
    <property type="entry name" value="NA-bd_OB-fold"/>
</dbReference>
<evidence type="ECO:0000256" key="3">
    <source>
        <dbReference type="ARBA" id="ARBA00038329"/>
    </source>
</evidence>
<feature type="domain" description="MEIOB-like N-terminal" evidence="4">
    <location>
        <begin position="8"/>
        <end position="130"/>
    </location>
</feature>
<keyword evidence="2" id="KW-0469">Meiosis</keyword>
<accession>A0AAN7Q4T4</accession>
<sequence>MAVERTNLKKIRLSELNMESKNVMIVGIIIAKEQPYYCTNDESSNSENAFWNFVLRDSPFYYANVLCFGHKTALLELNDKYKIGDVVSIMSPQVEMGQRFDSAQEFCRIVITRYTLVLNDELYRRVVKYEGNHVPYLDLMRFVTKPVSGAATIAEIQNFKHKQNGIDVFGCVKFIGKVQERATLDGIKQVREIIIIDQTSSALRVIFCDIGLIARVEAWKLGITVLFITNVCCEWSDYTGSMVAKLTSRSIITEDPIAPETSIIKDHMSRMNPSALVDSRALFDNDLAAIKNVMTVQDVLNKADAIMAEMETAIVEHEFTAVITALITELDFHGLSRLITLECSRCSAVLGSSSTVVANNKCTSSEQEHSNVIITFDIRLVLTDQTGSMFNCRLFGQTAEEVLNCSVEQYLEMNDEQKSLIESKLLMQVRKFYIHVVAVGLRNATISILNSILATPTETKKLYSE</sequence>
<reference evidence="6" key="1">
    <citation type="submission" date="2023-01" db="EMBL/GenBank/DDBJ databases">
        <title>Key to firefly adult light organ development and bioluminescence: homeobox transcription factors regulate luciferase expression and transportation to peroxisome.</title>
        <authorList>
            <person name="Fu X."/>
        </authorList>
    </citation>
    <scope>NUCLEOTIDE SEQUENCE [LARGE SCALE GENOMIC DNA]</scope>
</reference>